<proteinExistence type="predicted"/>
<organism evidence="1 2">
    <name type="scientific">Vararia minispora EC-137</name>
    <dbReference type="NCBI Taxonomy" id="1314806"/>
    <lineage>
        <taxon>Eukaryota</taxon>
        <taxon>Fungi</taxon>
        <taxon>Dikarya</taxon>
        <taxon>Basidiomycota</taxon>
        <taxon>Agaricomycotina</taxon>
        <taxon>Agaricomycetes</taxon>
        <taxon>Russulales</taxon>
        <taxon>Lachnocladiaceae</taxon>
        <taxon>Vararia</taxon>
    </lineage>
</organism>
<name>A0ACB8Q7Q6_9AGAM</name>
<keyword evidence="2" id="KW-1185">Reference proteome</keyword>
<gene>
    <name evidence="1" type="ORF">K488DRAFT_90432</name>
</gene>
<sequence length="205" mass="23070">MSPNEILFAPQDDRDYYTPADIKYISAQQPIPFDEVPAYLVGGFAPNLTPPNLWCGWRLGEEKLARVAQEKLPGSITYDDFTGEIHYIETLGNGRLESVIRQACQIPEEYAHLLRIATAVRPGTDRPRRDIDAVLSVGSTDAGVMPQDVWERVGHIFADDAEPEFHLDSWRWFWAYTPPEDEDADEEVLTDFVPHKPVVSAVASA</sequence>
<evidence type="ECO:0000313" key="2">
    <source>
        <dbReference type="Proteomes" id="UP000814128"/>
    </source>
</evidence>
<protein>
    <submittedName>
        <fullName evidence="1">Uncharacterized protein</fullName>
    </submittedName>
</protein>
<reference evidence="1" key="1">
    <citation type="submission" date="2021-02" db="EMBL/GenBank/DDBJ databases">
        <authorList>
            <consortium name="DOE Joint Genome Institute"/>
            <person name="Ahrendt S."/>
            <person name="Looney B.P."/>
            <person name="Miyauchi S."/>
            <person name="Morin E."/>
            <person name="Drula E."/>
            <person name="Courty P.E."/>
            <person name="Chicoki N."/>
            <person name="Fauchery L."/>
            <person name="Kohler A."/>
            <person name="Kuo A."/>
            <person name="Labutti K."/>
            <person name="Pangilinan J."/>
            <person name="Lipzen A."/>
            <person name="Riley R."/>
            <person name="Andreopoulos W."/>
            <person name="He G."/>
            <person name="Johnson J."/>
            <person name="Barry K.W."/>
            <person name="Grigoriev I.V."/>
            <person name="Nagy L."/>
            <person name="Hibbett D."/>
            <person name="Henrissat B."/>
            <person name="Matheny P.B."/>
            <person name="Labbe J."/>
            <person name="Martin F."/>
        </authorList>
    </citation>
    <scope>NUCLEOTIDE SEQUENCE</scope>
    <source>
        <strain evidence="1">EC-137</strain>
    </source>
</reference>
<evidence type="ECO:0000313" key="1">
    <source>
        <dbReference type="EMBL" id="KAI0027814.1"/>
    </source>
</evidence>
<dbReference type="EMBL" id="MU273835">
    <property type="protein sequence ID" value="KAI0027814.1"/>
    <property type="molecule type" value="Genomic_DNA"/>
</dbReference>
<dbReference type="Proteomes" id="UP000814128">
    <property type="component" value="Unassembled WGS sequence"/>
</dbReference>
<accession>A0ACB8Q7Q6</accession>
<comment type="caution">
    <text evidence="1">The sequence shown here is derived from an EMBL/GenBank/DDBJ whole genome shotgun (WGS) entry which is preliminary data.</text>
</comment>
<reference evidence="1" key="2">
    <citation type="journal article" date="2022" name="New Phytol.">
        <title>Evolutionary transition to the ectomycorrhizal habit in the genomes of a hyperdiverse lineage of mushroom-forming fungi.</title>
        <authorList>
            <person name="Looney B."/>
            <person name="Miyauchi S."/>
            <person name="Morin E."/>
            <person name="Drula E."/>
            <person name="Courty P.E."/>
            <person name="Kohler A."/>
            <person name="Kuo A."/>
            <person name="LaButti K."/>
            <person name="Pangilinan J."/>
            <person name="Lipzen A."/>
            <person name="Riley R."/>
            <person name="Andreopoulos W."/>
            <person name="He G."/>
            <person name="Johnson J."/>
            <person name="Nolan M."/>
            <person name="Tritt A."/>
            <person name="Barry K.W."/>
            <person name="Grigoriev I.V."/>
            <person name="Nagy L.G."/>
            <person name="Hibbett D."/>
            <person name="Henrissat B."/>
            <person name="Matheny P.B."/>
            <person name="Labbe J."/>
            <person name="Martin F.M."/>
        </authorList>
    </citation>
    <scope>NUCLEOTIDE SEQUENCE</scope>
    <source>
        <strain evidence="1">EC-137</strain>
    </source>
</reference>